<evidence type="ECO:0000256" key="10">
    <source>
        <dbReference type="HAMAP-Rule" id="MF_01820"/>
    </source>
</evidence>
<keyword evidence="9 10" id="KW-0342">GTP-binding</keyword>
<dbReference type="Proteomes" id="UP000886787">
    <property type="component" value="Unassembled WGS sequence"/>
</dbReference>
<comment type="caution">
    <text evidence="13">The sequence shown here is derived from an EMBL/GenBank/DDBJ whole genome shotgun (WGS) entry which is preliminary data.</text>
</comment>
<dbReference type="InterPro" id="IPR004881">
    <property type="entry name" value="Ribosome_biogen_GTPase_RsgA"/>
</dbReference>
<evidence type="ECO:0000256" key="4">
    <source>
        <dbReference type="ARBA" id="ARBA00022730"/>
    </source>
</evidence>
<evidence type="ECO:0000256" key="5">
    <source>
        <dbReference type="ARBA" id="ARBA00022741"/>
    </source>
</evidence>
<feature type="binding site" evidence="10">
    <location>
        <begin position="162"/>
        <end position="170"/>
    </location>
    <ligand>
        <name>GTP</name>
        <dbReference type="ChEBI" id="CHEBI:37565"/>
    </ligand>
</feature>
<keyword evidence="2 10" id="KW-0690">Ribosome biogenesis</keyword>
<gene>
    <name evidence="10 13" type="primary">rsgA</name>
    <name evidence="13" type="ORF">IAD32_08790</name>
</gene>
<protein>
    <recommendedName>
        <fullName evidence="10">Small ribosomal subunit biogenesis GTPase RsgA</fullName>
        <ecNumber evidence="10">3.6.1.-</ecNumber>
    </recommendedName>
</protein>
<evidence type="ECO:0000256" key="1">
    <source>
        <dbReference type="ARBA" id="ARBA00022490"/>
    </source>
</evidence>
<dbReference type="Gene3D" id="3.40.50.300">
    <property type="entry name" value="P-loop containing nucleotide triphosphate hydrolases"/>
    <property type="match status" value="1"/>
</dbReference>
<name>A0A9D0ZL64_9FIRM</name>
<feature type="binding site" evidence="10">
    <location>
        <position position="251"/>
    </location>
    <ligand>
        <name>Zn(2+)</name>
        <dbReference type="ChEBI" id="CHEBI:29105"/>
    </ligand>
</feature>
<dbReference type="InterPro" id="IPR012340">
    <property type="entry name" value="NA-bd_OB-fold"/>
</dbReference>
<organism evidence="13 14">
    <name type="scientific">Candidatus Scatavimonas merdigallinarum</name>
    <dbReference type="NCBI Taxonomy" id="2840914"/>
    <lineage>
        <taxon>Bacteria</taxon>
        <taxon>Bacillati</taxon>
        <taxon>Bacillota</taxon>
        <taxon>Clostridia</taxon>
        <taxon>Eubacteriales</taxon>
        <taxon>Oscillospiraceae</taxon>
        <taxon>Oscillospiraceae incertae sedis</taxon>
        <taxon>Candidatus Scatavimonas</taxon>
    </lineage>
</organism>
<feature type="domain" description="EngC GTPase" evidence="11">
    <location>
        <begin position="74"/>
        <end position="217"/>
    </location>
</feature>
<evidence type="ECO:0000313" key="13">
    <source>
        <dbReference type="EMBL" id="HIQ81359.1"/>
    </source>
</evidence>
<reference evidence="13" key="1">
    <citation type="submission" date="2020-10" db="EMBL/GenBank/DDBJ databases">
        <authorList>
            <person name="Gilroy R."/>
        </authorList>
    </citation>
    <scope>NUCLEOTIDE SEQUENCE</scope>
    <source>
        <strain evidence="13">ChiSjej1B19-3389</strain>
    </source>
</reference>
<dbReference type="CDD" id="cd04466">
    <property type="entry name" value="S1_YloQ_GTPase"/>
    <property type="match status" value="1"/>
</dbReference>
<evidence type="ECO:0000259" key="12">
    <source>
        <dbReference type="PROSITE" id="PS51721"/>
    </source>
</evidence>
<proteinExistence type="inferred from homology"/>
<dbReference type="SUPFAM" id="SSF50249">
    <property type="entry name" value="Nucleic acid-binding proteins"/>
    <property type="match status" value="1"/>
</dbReference>
<dbReference type="HAMAP" id="MF_01820">
    <property type="entry name" value="GTPase_RsgA"/>
    <property type="match status" value="1"/>
</dbReference>
<dbReference type="GO" id="GO:0003924">
    <property type="term" value="F:GTPase activity"/>
    <property type="evidence" value="ECO:0007669"/>
    <property type="project" value="UniProtKB-UniRule"/>
</dbReference>
<dbReference type="GO" id="GO:0005737">
    <property type="term" value="C:cytoplasm"/>
    <property type="evidence" value="ECO:0007669"/>
    <property type="project" value="UniProtKB-SubCell"/>
</dbReference>
<evidence type="ECO:0000313" key="14">
    <source>
        <dbReference type="Proteomes" id="UP000886787"/>
    </source>
</evidence>
<feature type="binding site" evidence="10">
    <location>
        <begin position="114"/>
        <end position="117"/>
    </location>
    <ligand>
        <name>GTP</name>
        <dbReference type="ChEBI" id="CHEBI:37565"/>
    </ligand>
</feature>
<keyword evidence="6 10" id="KW-0378">Hydrolase</keyword>
<dbReference type="PANTHER" id="PTHR32120:SF11">
    <property type="entry name" value="SMALL RIBOSOMAL SUBUNIT BIOGENESIS GTPASE RSGA 1, MITOCHONDRIAL-RELATED"/>
    <property type="match status" value="1"/>
</dbReference>
<sequence>MEQLNGIITKLTGGFYYVEAAGKVYECKARGAFRNKGDSPCVGDYVVFLHPNDGYCAIEKILPRKNKLARPTVANLDRLFIVASVCDPTPNTLVIDKMTAVAVNGQIEPVLVISKTDLQHPAALQNIYDSAGIRTICFSKYDGSGVSEIKALLSGCITAFTGNSGVGKSSLLNCVFPHLQLSTAHTSQKLGRGRHTTRTVELFKTDGGFVADTPGFSTLDLQRYEMIQKEKLQYCFPEFEPYLHRCKFTSCAHVKEKGCAVLEAVQNGTIPLSRFESYVSMYNEVKDIKEWELK</sequence>
<dbReference type="InterPro" id="IPR030378">
    <property type="entry name" value="G_CP_dom"/>
</dbReference>
<keyword evidence="1 10" id="KW-0963">Cytoplasm</keyword>
<keyword evidence="7 10" id="KW-0862">Zinc</keyword>
<dbReference type="GO" id="GO:0019843">
    <property type="term" value="F:rRNA binding"/>
    <property type="evidence" value="ECO:0007669"/>
    <property type="project" value="UniProtKB-KW"/>
</dbReference>
<keyword evidence="5 10" id="KW-0547">Nucleotide-binding</keyword>
<dbReference type="AlphaFoldDB" id="A0A9D0ZL64"/>
<dbReference type="PROSITE" id="PS50936">
    <property type="entry name" value="ENGC_GTPASE"/>
    <property type="match status" value="1"/>
</dbReference>
<dbReference type="PANTHER" id="PTHR32120">
    <property type="entry name" value="SMALL RIBOSOMAL SUBUNIT BIOGENESIS GTPASE RSGA"/>
    <property type="match status" value="1"/>
</dbReference>
<comment type="function">
    <text evidence="10">One of several proteins that assist in the late maturation steps of the functional core of the 30S ribosomal subunit. Helps release RbfA from mature subunits. May play a role in the assembly of ribosomal proteins into the subunit. Circularly permuted GTPase that catalyzes slow GTP hydrolysis, GTPase activity is stimulated by the 30S ribosomal subunit.</text>
</comment>
<evidence type="ECO:0000259" key="11">
    <source>
        <dbReference type="PROSITE" id="PS50936"/>
    </source>
</evidence>
<evidence type="ECO:0000256" key="6">
    <source>
        <dbReference type="ARBA" id="ARBA00022801"/>
    </source>
</evidence>
<feature type="binding site" evidence="10">
    <location>
        <position position="259"/>
    </location>
    <ligand>
        <name>Zn(2+)</name>
        <dbReference type="ChEBI" id="CHEBI:29105"/>
    </ligand>
</feature>
<comment type="subcellular location">
    <subcellularLocation>
        <location evidence="10">Cytoplasm</location>
    </subcellularLocation>
</comment>
<dbReference type="GO" id="GO:0042274">
    <property type="term" value="P:ribosomal small subunit biogenesis"/>
    <property type="evidence" value="ECO:0007669"/>
    <property type="project" value="UniProtKB-UniRule"/>
</dbReference>
<evidence type="ECO:0000256" key="3">
    <source>
        <dbReference type="ARBA" id="ARBA00022723"/>
    </source>
</evidence>
<feature type="binding site" evidence="10">
    <location>
        <position position="246"/>
    </location>
    <ligand>
        <name>Zn(2+)</name>
        <dbReference type="ChEBI" id="CHEBI:29105"/>
    </ligand>
</feature>
<evidence type="ECO:0000256" key="2">
    <source>
        <dbReference type="ARBA" id="ARBA00022517"/>
    </source>
</evidence>
<dbReference type="Gene3D" id="1.10.40.50">
    <property type="entry name" value="Probable gtpase engc, domain 3"/>
    <property type="match status" value="1"/>
</dbReference>
<dbReference type="PROSITE" id="PS51721">
    <property type="entry name" value="G_CP"/>
    <property type="match status" value="1"/>
</dbReference>
<comment type="similarity">
    <text evidence="10">Belongs to the TRAFAC class YlqF/YawG GTPase family. RsgA subfamily.</text>
</comment>
<dbReference type="GO" id="GO:0046872">
    <property type="term" value="F:metal ion binding"/>
    <property type="evidence" value="ECO:0007669"/>
    <property type="project" value="UniProtKB-KW"/>
</dbReference>
<dbReference type="InterPro" id="IPR010914">
    <property type="entry name" value="RsgA_GTPase_dom"/>
</dbReference>
<dbReference type="Pfam" id="PF03193">
    <property type="entry name" value="RsgA_GTPase"/>
    <property type="match status" value="1"/>
</dbReference>
<dbReference type="CDD" id="cd01854">
    <property type="entry name" value="YjeQ_EngC"/>
    <property type="match status" value="1"/>
</dbReference>
<evidence type="ECO:0000256" key="9">
    <source>
        <dbReference type="ARBA" id="ARBA00023134"/>
    </source>
</evidence>
<feature type="domain" description="CP-type G" evidence="12">
    <location>
        <begin position="65"/>
        <end position="219"/>
    </location>
</feature>
<dbReference type="GO" id="GO:0005525">
    <property type="term" value="F:GTP binding"/>
    <property type="evidence" value="ECO:0007669"/>
    <property type="project" value="UniProtKB-UniRule"/>
</dbReference>
<dbReference type="SUPFAM" id="SSF52540">
    <property type="entry name" value="P-loop containing nucleoside triphosphate hydrolases"/>
    <property type="match status" value="1"/>
</dbReference>
<comment type="subunit">
    <text evidence="10">Monomer. Associates with 30S ribosomal subunit, binds 16S rRNA.</text>
</comment>
<keyword evidence="4 10" id="KW-0699">rRNA-binding</keyword>
<keyword evidence="8 10" id="KW-0694">RNA-binding</keyword>
<feature type="binding site" evidence="10">
    <location>
        <position position="253"/>
    </location>
    <ligand>
        <name>Zn(2+)</name>
        <dbReference type="ChEBI" id="CHEBI:29105"/>
    </ligand>
</feature>
<dbReference type="EC" id="3.6.1.-" evidence="10"/>
<dbReference type="NCBIfam" id="TIGR00157">
    <property type="entry name" value="ribosome small subunit-dependent GTPase A"/>
    <property type="match status" value="1"/>
</dbReference>
<dbReference type="InterPro" id="IPR031944">
    <property type="entry name" value="RsgA_N"/>
</dbReference>
<dbReference type="Pfam" id="PF16745">
    <property type="entry name" value="RsgA_N"/>
    <property type="match status" value="1"/>
</dbReference>
<evidence type="ECO:0000256" key="8">
    <source>
        <dbReference type="ARBA" id="ARBA00022884"/>
    </source>
</evidence>
<accession>A0A9D0ZL64</accession>
<comment type="cofactor">
    <cofactor evidence="10">
        <name>Zn(2+)</name>
        <dbReference type="ChEBI" id="CHEBI:29105"/>
    </cofactor>
    <text evidence="10">Binds 1 zinc ion per subunit.</text>
</comment>
<dbReference type="InterPro" id="IPR027417">
    <property type="entry name" value="P-loop_NTPase"/>
</dbReference>
<keyword evidence="3 10" id="KW-0479">Metal-binding</keyword>
<evidence type="ECO:0000256" key="7">
    <source>
        <dbReference type="ARBA" id="ARBA00022833"/>
    </source>
</evidence>
<dbReference type="Gene3D" id="2.40.50.140">
    <property type="entry name" value="Nucleic acid-binding proteins"/>
    <property type="match status" value="1"/>
</dbReference>
<reference evidence="13" key="2">
    <citation type="journal article" date="2021" name="PeerJ">
        <title>Extensive microbial diversity within the chicken gut microbiome revealed by metagenomics and culture.</title>
        <authorList>
            <person name="Gilroy R."/>
            <person name="Ravi A."/>
            <person name="Getino M."/>
            <person name="Pursley I."/>
            <person name="Horton D.L."/>
            <person name="Alikhan N.F."/>
            <person name="Baker D."/>
            <person name="Gharbi K."/>
            <person name="Hall N."/>
            <person name="Watson M."/>
            <person name="Adriaenssens E.M."/>
            <person name="Foster-Nyarko E."/>
            <person name="Jarju S."/>
            <person name="Secka A."/>
            <person name="Antonio M."/>
            <person name="Oren A."/>
            <person name="Chaudhuri R.R."/>
            <person name="La Ragione R."/>
            <person name="Hildebrand F."/>
            <person name="Pallen M.J."/>
        </authorList>
    </citation>
    <scope>NUCLEOTIDE SEQUENCE</scope>
    <source>
        <strain evidence="13">ChiSjej1B19-3389</strain>
    </source>
</reference>
<dbReference type="EMBL" id="DVFW01000047">
    <property type="protein sequence ID" value="HIQ81359.1"/>
    <property type="molecule type" value="Genomic_DNA"/>
</dbReference>